<dbReference type="InterPro" id="IPR008752">
    <property type="entry name" value="Peptidase_M11"/>
</dbReference>
<name>A0A835YDF3_9CHLO</name>
<feature type="region of interest" description="Disordered" evidence="1">
    <location>
        <begin position="184"/>
        <end position="214"/>
    </location>
</feature>
<dbReference type="Proteomes" id="UP000612055">
    <property type="component" value="Unassembled WGS sequence"/>
</dbReference>
<comment type="caution">
    <text evidence="4">The sequence shown here is derived from an EMBL/GenBank/DDBJ whole genome shotgun (WGS) entry which is preliminary data.</text>
</comment>
<evidence type="ECO:0000313" key="4">
    <source>
        <dbReference type="EMBL" id="KAG2496775.1"/>
    </source>
</evidence>
<dbReference type="OrthoDB" id="541044at2759"/>
<feature type="compositionally biased region" description="Gly residues" evidence="1">
    <location>
        <begin position="112"/>
        <end position="122"/>
    </location>
</feature>
<dbReference type="Pfam" id="PF05548">
    <property type="entry name" value="Peptidase_M11"/>
    <property type="match status" value="1"/>
</dbReference>
<keyword evidence="5" id="KW-1185">Reference proteome</keyword>
<feature type="chain" id="PRO_5032406589" description="Peptidase M11 gametolysin domain-containing protein" evidence="2">
    <location>
        <begin position="28"/>
        <end position="627"/>
    </location>
</feature>
<accession>A0A835YDF3</accession>
<protein>
    <recommendedName>
        <fullName evidence="3">Peptidase M11 gametolysin domain-containing protein</fullName>
    </recommendedName>
</protein>
<proteinExistence type="predicted"/>
<evidence type="ECO:0000256" key="1">
    <source>
        <dbReference type="SAM" id="MobiDB-lite"/>
    </source>
</evidence>
<evidence type="ECO:0000256" key="2">
    <source>
        <dbReference type="SAM" id="SignalP"/>
    </source>
</evidence>
<dbReference type="EMBL" id="JAEHOE010000017">
    <property type="protein sequence ID" value="KAG2496775.1"/>
    <property type="molecule type" value="Genomic_DNA"/>
</dbReference>
<organism evidence="4 5">
    <name type="scientific">Edaphochlamys debaryana</name>
    <dbReference type="NCBI Taxonomy" id="47281"/>
    <lineage>
        <taxon>Eukaryota</taxon>
        <taxon>Viridiplantae</taxon>
        <taxon>Chlorophyta</taxon>
        <taxon>core chlorophytes</taxon>
        <taxon>Chlorophyceae</taxon>
        <taxon>CS clade</taxon>
        <taxon>Chlamydomonadales</taxon>
        <taxon>Chlamydomonadales incertae sedis</taxon>
        <taxon>Edaphochlamys</taxon>
    </lineage>
</organism>
<feature type="compositionally biased region" description="Low complexity" evidence="1">
    <location>
        <begin position="604"/>
        <end position="627"/>
    </location>
</feature>
<dbReference type="AlphaFoldDB" id="A0A835YDF3"/>
<feature type="compositionally biased region" description="Gly residues" evidence="1">
    <location>
        <begin position="133"/>
        <end position="144"/>
    </location>
</feature>
<gene>
    <name evidence="4" type="ORF">HYH03_005183</name>
</gene>
<keyword evidence="2" id="KW-0732">Signal</keyword>
<evidence type="ECO:0000259" key="3">
    <source>
        <dbReference type="Pfam" id="PF05548"/>
    </source>
</evidence>
<evidence type="ECO:0000313" key="5">
    <source>
        <dbReference type="Proteomes" id="UP000612055"/>
    </source>
</evidence>
<sequence length="627" mass="65923">MRARPTRALAASVWAALLATFLVLAPAQEYAEGELDVLVPFNLPPMYFLRDSRGAVLQLEVSPAALPGAVAPSAAAVEERLASLAGQRMRVKYQPAHKPTLPRDRPSCGASVGAGAGKGAAGSGAAAGQPCADGGGGTPPGGRRLGPALPDAVYDTTGSGSTSAVQLLDLELLAALATDGGSVSTVQATTQGPPASPAASPAAPPSPPPPLAAAPPPAAPIGAAPVNVTTAIFLLSFCGYPLALSRDEFMAQWVDGPSTGAGAYTMEGYVRACSHGRSRLNNDTQLVFAVDVPCTGLTTDYKPYNSTDQCRGEELYSWMNQAEAIVEAQYNISLAGIKQRLVVLPREMDAFCPWAGLASQGCIGTRCYVWVNGNSASDLSVFLHELGHNWGLNHAGTEWTTDEYADTTDPMGMGYACFAANGAWKLGWALPLPGADLSSATLAVGRWRSFQLPYQARSYASHVRIYPDWVPPNATQTDRGLPVPAFFVSLRQEALPYEWWGDEIPSPPGRVLVHASRLTQATMPPLRTKLEAIMARWEWFRAPLPYGIVVRVYNIKNATGASVSVCRRDREAESRGDGSCRDGLDNDCDGSAPAPTQPAPAQPPATLASAPQPTQPSTAQPQAALTP</sequence>
<reference evidence="4" key="1">
    <citation type="journal article" date="2020" name="bioRxiv">
        <title>Comparative genomics of Chlamydomonas.</title>
        <authorList>
            <person name="Craig R.J."/>
            <person name="Hasan A.R."/>
            <person name="Ness R.W."/>
            <person name="Keightley P.D."/>
        </authorList>
    </citation>
    <scope>NUCLEOTIDE SEQUENCE</scope>
    <source>
        <strain evidence="4">CCAP 11/70</strain>
    </source>
</reference>
<feature type="domain" description="Peptidase M11 gametolysin" evidence="3">
    <location>
        <begin position="230"/>
        <end position="492"/>
    </location>
</feature>
<feature type="region of interest" description="Disordered" evidence="1">
    <location>
        <begin position="567"/>
        <end position="627"/>
    </location>
</feature>
<dbReference type="SUPFAM" id="SSF55486">
    <property type="entry name" value="Metalloproteases ('zincins'), catalytic domain"/>
    <property type="match status" value="1"/>
</dbReference>
<feature type="region of interest" description="Disordered" evidence="1">
    <location>
        <begin position="94"/>
        <end position="157"/>
    </location>
</feature>
<feature type="compositionally biased region" description="Basic and acidic residues" evidence="1">
    <location>
        <begin position="567"/>
        <end position="584"/>
    </location>
</feature>
<feature type="compositionally biased region" description="Pro residues" evidence="1">
    <location>
        <begin position="202"/>
        <end position="214"/>
    </location>
</feature>
<feature type="signal peptide" evidence="2">
    <location>
        <begin position="1"/>
        <end position="27"/>
    </location>
</feature>